<keyword evidence="1" id="KW-1133">Transmembrane helix</keyword>
<dbReference type="Proteomes" id="UP000028533">
    <property type="component" value="Unassembled WGS sequence"/>
</dbReference>
<evidence type="ECO:0000256" key="1">
    <source>
        <dbReference type="SAM" id="Phobius"/>
    </source>
</evidence>
<keyword evidence="1" id="KW-0812">Transmembrane</keyword>
<evidence type="ECO:0000313" key="3">
    <source>
        <dbReference type="Proteomes" id="UP000028533"/>
    </source>
</evidence>
<sequence length="597" mass="71224">MQKLSNDSKINKSTNSKLIKYKRIPFRKLIKFCLKNLIKERLFCILNFSNILISFLIGVLLAFVKTGQNRVIIFNFYILFFTCCLLFVLILKMIQFFFNKNLEDKTTYIVLTNQVSRNKFFISQYFLIILILAINVLVSFLLINLAYSVFNRFKYDSFILRMTLVYLLYNLFASFCLINFISMLMFLFSLQTTTIICTLLLSLCFVANIPMSFVKANEKSYDIEFLTKDNNHEIFKLNDVYDTYTLKKNILEDKIKYPYLSKYVYQYFLNNKFLKDEFSSKNNIDLRIKMWDQLGLINHQKIIINEKNLKLFSKPSGDSKVPGSWKRNDLLDLKLTLKNTFITNNQLKELIKKTTDKNKKNILLDFLNFSIEINNYFKDKLQVSKYELLYDFLFLDNLKNSNYLTKSNDLKSVKYELTDKDIRNIYEYQLLADDRDGFRFSNSKSLVNKLNFNLMYVARILENYFIKYSSNYIILSTSRVLTNRSDWSSYIKTRNKMKYFSYINLYNGLWVFYTSNLGFYYKDIWFTPDSDSFIQLENQKNLFLGYLEYDLKLLKNNSISEDTTSNYTKPQIYLITLITINVLSFLIALYKFKKKDF</sequence>
<feature type="transmembrane region" description="Helical" evidence="1">
    <location>
        <begin position="45"/>
        <end position="64"/>
    </location>
</feature>
<feature type="transmembrane region" description="Helical" evidence="1">
    <location>
        <begin position="572"/>
        <end position="592"/>
    </location>
</feature>
<protein>
    <submittedName>
        <fullName evidence="2">Uncharacterized protein</fullName>
    </submittedName>
</protein>
<accession>A0A084ELI1</accession>
<dbReference type="AlphaFoldDB" id="A0A084ELI1"/>
<proteinExistence type="predicted"/>
<gene>
    <name evidence="2" type="ORF">MCAPa_5450</name>
</gene>
<comment type="caution">
    <text evidence="2">The sequence shown here is derived from an EMBL/GenBank/DDBJ whole genome shotgun (WGS) entry which is preliminary data.</text>
</comment>
<reference evidence="2 3" key="1">
    <citation type="submission" date="2014-02" db="EMBL/GenBank/DDBJ databases">
        <title>Genome sequence of Mycoplasma capricolum subsp. capricolum strain 14232.</title>
        <authorList>
            <person name="Sirand-Pugnet P."/>
            <person name="Breton M."/>
            <person name="Dordet-Frisoni E."/>
            <person name="Baranowski E."/>
            <person name="Barre A."/>
            <person name="Couture C."/>
            <person name="Dupuy V."/>
            <person name="Gaurivaud P."/>
            <person name="Jacob D."/>
            <person name="Lemaitre C."/>
            <person name="Manso-Silvan L."/>
            <person name="Nikolski M."/>
            <person name="Nouvel L.-X."/>
            <person name="Poumarat F."/>
            <person name="Tardy F."/>
            <person name="Thebault P."/>
            <person name="Theil S."/>
            <person name="Citti C."/>
            <person name="Thiaucourt F."/>
            <person name="Blanchard A."/>
        </authorList>
    </citation>
    <scope>NUCLEOTIDE SEQUENCE [LARGE SCALE GENOMIC DNA]</scope>
    <source>
        <strain evidence="2 3">14232</strain>
    </source>
</reference>
<dbReference type="EMBL" id="JFDO01000019">
    <property type="protein sequence ID" value="KEZ18823.1"/>
    <property type="molecule type" value="Genomic_DNA"/>
</dbReference>
<feature type="transmembrane region" description="Helical" evidence="1">
    <location>
        <begin position="499"/>
        <end position="521"/>
    </location>
</feature>
<feature type="transmembrane region" description="Helical" evidence="1">
    <location>
        <begin position="187"/>
        <end position="209"/>
    </location>
</feature>
<evidence type="ECO:0000313" key="2">
    <source>
        <dbReference type="EMBL" id="KEZ18823.1"/>
    </source>
</evidence>
<feature type="transmembrane region" description="Helical" evidence="1">
    <location>
        <begin position="125"/>
        <end position="147"/>
    </location>
</feature>
<organism evidence="2 3">
    <name type="scientific">Mycoplasma capricolum subsp. capricolum 14232</name>
    <dbReference type="NCBI Taxonomy" id="1188238"/>
    <lineage>
        <taxon>Bacteria</taxon>
        <taxon>Bacillati</taxon>
        <taxon>Mycoplasmatota</taxon>
        <taxon>Mollicutes</taxon>
        <taxon>Mycoplasmataceae</taxon>
        <taxon>Mycoplasma</taxon>
    </lineage>
</organism>
<name>A0A084ELI1_MYCCA</name>
<feature type="transmembrane region" description="Helical" evidence="1">
    <location>
        <begin position="159"/>
        <end position="181"/>
    </location>
</feature>
<keyword evidence="1" id="KW-0472">Membrane</keyword>
<feature type="transmembrane region" description="Helical" evidence="1">
    <location>
        <begin position="76"/>
        <end position="98"/>
    </location>
</feature>